<keyword evidence="2" id="KW-1185">Reference proteome</keyword>
<reference evidence="1" key="1">
    <citation type="submission" date="2022-11" db="EMBL/GenBank/DDBJ databases">
        <title>Lacrimispora xylanolytica sy1, complete genome.</title>
        <authorList>
            <person name="Choi S."/>
        </authorList>
    </citation>
    <scope>NUCLEOTIDE SEQUENCE</scope>
    <source>
        <strain evidence="1">Sy1</strain>
    </source>
</reference>
<organism evidence="1 2">
    <name type="scientific">Lacrimispora xylanolytica</name>
    <dbReference type="NCBI Taxonomy" id="29375"/>
    <lineage>
        <taxon>Bacteria</taxon>
        <taxon>Bacillati</taxon>
        <taxon>Bacillota</taxon>
        <taxon>Clostridia</taxon>
        <taxon>Lachnospirales</taxon>
        <taxon>Lachnospiraceae</taxon>
        <taxon>Lacrimispora</taxon>
    </lineage>
</organism>
<gene>
    <name evidence="1" type="ORF">OW255_09395</name>
</gene>
<protein>
    <submittedName>
        <fullName evidence="1">Uncharacterized protein</fullName>
    </submittedName>
</protein>
<proteinExistence type="predicted"/>
<dbReference type="EMBL" id="CP113524">
    <property type="protein sequence ID" value="WAJ25701.1"/>
    <property type="molecule type" value="Genomic_DNA"/>
</dbReference>
<dbReference type="RefSeq" id="WP_155857725.1">
    <property type="nucleotide sequence ID" value="NZ_CP113524.1"/>
</dbReference>
<evidence type="ECO:0000313" key="2">
    <source>
        <dbReference type="Proteomes" id="UP001163115"/>
    </source>
</evidence>
<evidence type="ECO:0000313" key="1">
    <source>
        <dbReference type="EMBL" id="WAJ25701.1"/>
    </source>
</evidence>
<name>A0ABY7AJP9_9FIRM</name>
<accession>A0ABY7AJP9</accession>
<dbReference type="Proteomes" id="UP001163115">
    <property type="component" value="Chromosome"/>
</dbReference>
<sequence>MEEVVRNAHKKGGAGEMWVSPASYEKKFFVQTSFGVALVYVLSIEERYEKSL</sequence>